<name>A0A1K2HSB2_9HYPH</name>
<sequence>MTGTEKSQRDAAFLAQEFDMPATDAAALVSGNPREDEETQALADAVREVRDPLEGIPTPEPSHTQFIADSDEDALKPVLSRRNDRLGAG</sequence>
<organism evidence="2 3">
    <name type="scientific">Devosia enhydra</name>
    <dbReference type="NCBI Taxonomy" id="665118"/>
    <lineage>
        <taxon>Bacteria</taxon>
        <taxon>Pseudomonadati</taxon>
        <taxon>Pseudomonadota</taxon>
        <taxon>Alphaproteobacteria</taxon>
        <taxon>Hyphomicrobiales</taxon>
        <taxon>Devosiaceae</taxon>
        <taxon>Devosia</taxon>
    </lineage>
</organism>
<dbReference type="OrthoDB" id="7950904at2"/>
<gene>
    <name evidence="2" type="ORF">SAMN02983003_0121</name>
</gene>
<proteinExistence type="predicted"/>
<evidence type="ECO:0000256" key="1">
    <source>
        <dbReference type="SAM" id="MobiDB-lite"/>
    </source>
</evidence>
<reference evidence="2 3" key="1">
    <citation type="submission" date="2016-11" db="EMBL/GenBank/DDBJ databases">
        <authorList>
            <person name="Jaros S."/>
            <person name="Januszkiewicz K."/>
            <person name="Wedrychowicz H."/>
        </authorList>
    </citation>
    <scope>NUCLEOTIDE SEQUENCE [LARGE SCALE GENOMIC DNA]</scope>
    <source>
        <strain evidence="2 3">ATCC 23634</strain>
    </source>
</reference>
<dbReference type="RefSeq" id="WP_072338495.1">
    <property type="nucleotide sequence ID" value="NZ_FPKU01000001.1"/>
</dbReference>
<feature type="region of interest" description="Disordered" evidence="1">
    <location>
        <begin position="53"/>
        <end position="89"/>
    </location>
</feature>
<dbReference type="Proteomes" id="UP000183447">
    <property type="component" value="Unassembled WGS sequence"/>
</dbReference>
<evidence type="ECO:0000313" key="2">
    <source>
        <dbReference type="EMBL" id="SFZ80776.1"/>
    </source>
</evidence>
<dbReference type="STRING" id="665118.SAMN02983003_0121"/>
<keyword evidence="3" id="KW-1185">Reference proteome</keyword>
<protein>
    <submittedName>
        <fullName evidence="2">Uncharacterized protein</fullName>
    </submittedName>
</protein>
<dbReference type="EMBL" id="FPKU01000001">
    <property type="protein sequence ID" value="SFZ80776.1"/>
    <property type="molecule type" value="Genomic_DNA"/>
</dbReference>
<dbReference type="AlphaFoldDB" id="A0A1K2HSB2"/>
<evidence type="ECO:0000313" key="3">
    <source>
        <dbReference type="Proteomes" id="UP000183447"/>
    </source>
</evidence>
<accession>A0A1K2HSB2</accession>